<organism evidence="3 4">
    <name type="scientific">Catenibacillus scindens</name>
    <dbReference type="NCBI Taxonomy" id="673271"/>
    <lineage>
        <taxon>Bacteria</taxon>
        <taxon>Bacillati</taxon>
        <taxon>Bacillota</taxon>
        <taxon>Clostridia</taxon>
        <taxon>Lachnospirales</taxon>
        <taxon>Lachnospiraceae</taxon>
        <taxon>Catenibacillus</taxon>
    </lineage>
</organism>
<gene>
    <name evidence="3" type="ORF">HNP82_001127</name>
</gene>
<dbReference type="SUPFAM" id="SSF56059">
    <property type="entry name" value="Glutathione synthetase ATP-binding domain-like"/>
    <property type="match status" value="1"/>
</dbReference>
<dbReference type="RefSeq" id="WP_183772357.1">
    <property type="nucleotide sequence ID" value="NZ_JACHFW010000003.1"/>
</dbReference>
<protein>
    <submittedName>
        <fullName evidence="3">D-aspartate ligase</fullName>
        <ecNumber evidence="3">6.3.1.12</ecNumber>
    </submittedName>
</protein>
<dbReference type="GO" id="GO:0005524">
    <property type="term" value="F:ATP binding"/>
    <property type="evidence" value="ECO:0007669"/>
    <property type="project" value="UniProtKB-UniRule"/>
</dbReference>
<dbReference type="InterPro" id="IPR011761">
    <property type="entry name" value="ATP-grasp"/>
</dbReference>
<dbReference type="GO" id="GO:0034025">
    <property type="term" value="F:D-aspartate ligase activity"/>
    <property type="evidence" value="ECO:0007669"/>
    <property type="project" value="UniProtKB-EC"/>
</dbReference>
<dbReference type="Proteomes" id="UP000543642">
    <property type="component" value="Unassembled WGS sequence"/>
</dbReference>
<comment type="caution">
    <text evidence="3">The sequence shown here is derived from an EMBL/GenBank/DDBJ whole genome shotgun (WGS) entry which is preliminary data.</text>
</comment>
<keyword evidence="3" id="KW-0436">Ligase</keyword>
<dbReference type="PROSITE" id="PS50975">
    <property type="entry name" value="ATP_GRASP"/>
    <property type="match status" value="1"/>
</dbReference>
<sequence length="403" mass="47393">MEFKEREFVPVLFGGDINTYSVARAFYEEYQVKSWVLGKYMSGPSCYSKITNYRKNPKMDTEEVLLKAVRKLAQKYKDKKVLAIGCGDSYVETISKIKDKFPENVIAPYIDHDLMEQLILKENFYKMCEKHGVDYPATLVYSRDMGDNVDVKFQYPVILKPSNGVDYFHHPFDGQNKIYKLNSLEEVKKTIEDIYASGYSDKLIIQDMIPGNDEYMRVLTCYSDRNHKVKMMCLGHVLLEEHTPLGLGNHALIITEPNDALMEKVKNLLEDLNYTGFSNFDIKYDTRDGKYKFFEINCRQGRSNFYVTNSGFNVARYFVEDYVYEKEIPFKTAQEEYLWTVLPNAVAFKYVKDPEMKRRMKKLIKEKKMVNPLFLRGDLGPKRYLRLVKGHLRQFSNYKKYYS</sequence>
<evidence type="ECO:0000256" key="1">
    <source>
        <dbReference type="PROSITE-ProRule" id="PRU00409"/>
    </source>
</evidence>
<dbReference type="GO" id="GO:0046872">
    <property type="term" value="F:metal ion binding"/>
    <property type="evidence" value="ECO:0007669"/>
    <property type="project" value="InterPro"/>
</dbReference>
<name>A0A7W8M4Y0_9FIRM</name>
<keyword evidence="1" id="KW-0067">ATP-binding</keyword>
<proteinExistence type="predicted"/>
<evidence type="ECO:0000259" key="2">
    <source>
        <dbReference type="PROSITE" id="PS50975"/>
    </source>
</evidence>
<accession>A0A7W8M4Y0</accession>
<reference evidence="3 4" key="1">
    <citation type="submission" date="2020-08" db="EMBL/GenBank/DDBJ databases">
        <title>Genomic Encyclopedia of Type Strains, Phase IV (KMG-IV): sequencing the most valuable type-strain genomes for metagenomic binning, comparative biology and taxonomic classification.</title>
        <authorList>
            <person name="Goeker M."/>
        </authorList>
    </citation>
    <scope>NUCLEOTIDE SEQUENCE [LARGE SCALE GENOMIC DNA]</scope>
    <source>
        <strain evidence="3 4">DSM 106146</strain>
    </source>
</reference>
<keyword evidence="4" id="KW-1185">Reference proteome</keyword>
<dbReference type="EC" id="6.3.1.12" evidence="3"/>
<feature type="domain" description="ATP-grasp" evidence="2">
    <location>
        <begin position="125"/>
        <end position="323"/>
    </location>
</feature>
<keyword evidence="1" id="KW-0547">Nucleotide-binding</keyword>
<evidence type="ECO:0000313" key="3">
    <source>
        <dbReference type="EMBL" id="MBB5264022.1"/>
    </source>
</evidence>
<dbReference type="EMBL" id="JACHFW010000003">
    <property type="protein sequence ID" value="MBB5264022.1"/>
    <property type="molecule type" value="Genomic_DNA"/>
</dbReference>
<dbReference type="Gene3D" id="3.30.470.20">
    <property type="entry name" value="ATP-grasp fold, B domain"/>
    <property type="match status" value="1"/>
</dbReference>
<evidence type="ECO:0000313" key="4">
    <source>
        <dbReference type="Proteomes" id="UP000543642"/>
    </source>
</evidence>
<dbReference type="AlphaFoldDB" id="A0A7W8M4Y0"/>